<keyword evidence="12" id="KW-1185">Reference proteome</keyword>
<dbReference type="InterPro" id="IPR012795">
    <property type="entry name" value="tRNA_Ile_lys_synt_N"/>
</dbReference>
<dbReference type="GO" id="GO:0006400">
    <property type="term" value="P:tRNA modification"/>
    <property type="evidence" value="ECO:0007669"/>
    <property type="project" value="UniProtKB-UniRule"/>
</dbReference>
<dbReference type="Gene3D" id="3.40.50.620">
    <property type="entry name" value="HUPs"/>
    <property type="match status" value="1"/>
</dbReference>
<evidence type="ECO:0000256" key="6">
    <source>
        <dbReference type="ARBA" id="ARBA00048539"/>
    </source>
</evidence>
<dbReference type="CDD" id="cd01992">
    <property type="entry name" value="TilS_N"/>
    <property type="match status" value="1"/>
</dbReference>
<dbReference type="Pfam" id="PF01171">
    <property type="entry name" value="ATP_bind_3"/>
    <property type="match status" value="1"/>
</dbReference>
<proteinExistence type="inferred from homology"/>
<dbReference type="AlphaFoldDB" id="A0A1I7MQX0"/>
<protein>
    <recommendedName>
        <fullName evidence="7">tRNA(Ile)-lysidine synthase</fullName>
        <ecNumber evidence="7">6.3.4.19</ecNumber>
    </recommendedName>
    <alternativeName>
        <fullName evidence="7">tRNA(Ile)-2-lysyl-cytidine synthase</fullName>
    </alternativeName>
    <alternativeName>
        <fullName evidence="7">tRNA(Ile)-lysidine synthetase</fullName>
    </alternativeName>
</protein>
<dbReference type="EC" id="6.3.4.19" evidence="7"/>
<dbReference type="NCBIfam" id="TIGR02432">
    <property type="entry name" value="lysidine_TilS_N"/>
    <property type="match status" value="1"/>
</dbReference>
<evidence type="ECO:0000259" key="10">
    <source>
        <dbReference type="Pfam" id="PF09179"/>
    </source>
</evidence>
<evidence type="ECO:0000256" key="8">
    <source>
        <dbReference type="SAM" id="MobiDB-lite"/>
    </source>
</evidence>
<comment type="subcellular location">
    <subcellularLocation>
        <location evidence="7">Cytoplasm</location>
    </subcellularLocation>
</comment>
<dbReference type="InterPro" id="IPR011063">
    <property type="entry name" value="TilS/TtcA_N"/>
</dbReference>
<evidence type="ECO:0000259" key="9">
    <source>
        <dbReference type="Pfam" id="PF01171"/>
    </source>
</evidence>
<evidence type="ECO:0000256" key="3">
    <source>
        <dbReference type="ARBA" id="ARBA00022694"/>
    </source>
</evidence>
<dbReference type="InterPro" id="IPR014729">
    <property type="entry name" value="Rossmann-like_a/b/a_fold"/>
</dbReference>
<dbReference type="PANTHER" id="PTHR43033:SF1">
    <property type="entry name" value="TRNA(ILE)-LYSIDINE SYNTHASE-RELATED"/>
    <property type="match status" value="1"/>
</dbReference>
<keyword evidence="3 7" id="KW-0819">tRNA processing</keyword>
<name>A0A1I7MQX0_9MICC</name>
<reference evidence="11 12" key="1">
    <citation type="submission" date="2016-10" db="EMBL/GenBank/DDBJ databases">
        <authorList>
            <person name="de Groot N.N."/>
        </authorList>
    </citation>
    <scope>NUCLEOTIDE SEQUENCE [LARGE SCALE GENOMIC DNA]</scope>
    <source>
        <strain evidence="11 12">CGMCC 1.7054</strain>
    </source>
</reference>
<dbReference type="GO" id="GO:0032267">
    <property type="term" value="F:tRNA(Ile)-lysidine synthase activity"/>
    <property type="evidence" value="ECO:0007669"/>
    <property type="project" value="UniProtKB-EC"/>
</dbReference>
<dbReference type="GO" id="GO:0005737">
    <property type="term" value="C:cytoplasm"/>
    <property type="evidence" value="ECO:0007669"/>
    <property type="project" value="UniProtKB-SubCell"/>
</dbReference>
<dbReference type="EMBL" id="FPCG01000010">
    <property type="protein sequence ID" value="SFV24306.1"/>
    <property type="molecule type" value="Genomic_DNA"/>
</dbReference>
<dbReference type="PANTHER" id="PTHR43033">
    <property type="entry name" value="TRNA(ILE)-LYSIDINE SYNTHASE-RELATED"/>
    <property type="match status" value="1"/>
</dbReference>
<feature type="region of interest" description="Disordered" evidence="8">
    <location>
        <begin position="1"/>
        <end position="25"/>
    </location>
</feature>
<comment type="domain">
    <text evidence="7">The N-terminal region contains the highly conserved SGGXDS motif, predicted to be a P-loop motif involved in ATP binding.</text>
</comment>
<evidence type="ECO:0000313" key="12">
    <source>
        <dbReference type="Proteomes" id="UP000198881"/>
    </source>
</evidence>
<accession>A0A1I7MQX0</accession>
<dbReference type="SUPFAM" id="SSF52402">
    <property type="entry name" value="Adenine nucleotide alpha hydrolases-like"/>
    <property type="match status" value="1"/>
</dbReference>
<evidence type="ECO:0000256" key="1">
    <source>
        <dbReference type="ARBA" id="ARBA00022490"/>
    </source>
</evidence>
<dbReference type="GO" id="GO:0005524">
    <property type="term" value="F:ATP binding"/>
    <property type="evidence" value="ECO:0007669"/>
    <property type="project" value="UniProtKB-UniRule"/>
</dbReference>
<organism evidence="11 12">
    <name type="scientific">Micrococcus terreus</name>
    <dbReference type="NCBI Taxonomy" id="574650"/>
    <lineage>
        <taxon>Bacteria</taxon>
        <taxon>Bacillati</taxon>
        <taxon>Actinomycetota</taxon>
        <taxon>Actinomycetes</taxon>
        <taxon>Micrococcales</taxon>
        <taxon>Micrococcaceae</taxon>
        <taxon>Micrococcus</taxon>
    </lineage>
</organism>
<evidence type="ECO:0000313" key="11">
    <source>
        <dbReference type="EMBL" id="SFV24306.1"/>
    </source>
</evidence>
<evidence type="ECO:0000256" key="4">
    <source>
        <dbReference type="ARBA" id="ARBA00022741"/>
    </source>
</evidence>
<keyword evidence="1 7" id="KW-0963">Cytoplasm</keyword>
<dbReference type="SUPFAM" id="SSF82829">
    <property type="entry name" value="MesJ substrate recognition domain-like"/>
    <property type="match status" value="1"/>
</dbReference>
<keyword evidence="4 7" id="KW-0547">Nucleotide-binding</keyword>
<evidence type="ECO:0000256" key="7">
    <source>
        <dbReference type="HAMAP-Rule" id="MF_01161"/>
    </source>
</evidence>
<feature type="domain" description="tRNA(Ile)-lysidine synthase substrate-binding" evidence="10">
    <location>
        <begin position="318"/>
        <end position="383"/>
    </location>
</feature>
<feature type="binding site" evidence="7">
    <location>
        <begin position="51"/>
        <end position="56"/>
    </location>
    <ligand>
        <name>ATP</name>
        <dbReference type="ChEBI" id="CHEBI:30616"/>
    </ligand>
</feature>
<dbReference type="InterPro" id="IPR012094">
    <property type="entry name" value="tRNA_Ile_lys_synt"/>
</dbReference>
<dbReference type="STRING" id="574650.SAMN04487966_11097"/>
<dbReference type="Pfam" id="PF09179">
    <property type="entry name" value="TilS"/>
    <property type="match status" value="1"/>
</dbReference>
<comment type="function">
    <text evidence="7">Ligates lysine onto the cytidine present at position 34 of the AUA codon-specific tRNA(Ile) that contains the anticodon CAU, in an ATP-dependent manner. Cytidine is converted to lysidine, thus changing the amino acid specificity of the tRNA from methionine to isoleucine.</text>
</comment>
<dbReference type="Proteomes" id="UP000198881">
    <property type="component" value="Unassembled WGS sequence"/>
</dbReference>
<comment type="catalytic activity">
    <reaction evidence="6 7">
        <text>cytidine(34) in tRNA(Ile2) + L-lysine + ATP = lysidine(34) in tRNA(Ile2) + AMP + diphosphate + H(+)</text>
        <dbReference type="Rhea" id="RHEA:43744"/>
        <dbReference type="Rhea" id="RHEA-COMP:10625"/>
        <dbReference type="Rhea" id="RHEA-COMP:10670"/>
        <dbReference type="ChEBI" id="CHEBI:15378"/>
        <dbReference type="ChEBI" id="CHEBI:30616"/>
        <dbReference type="ChEBI" id="CHEBI:32551"/>
        <dbReference type="ChEBI" id="CHEBI:33019"/>
        <dbReference type="ChEBI" id="CHEBI:82748"/>
        <dbReference type="ChEBI" id="CHEBI:83665"/>
        <dbReference type="ChEBI" id="CHEBI:456215"/>
        <dbReference type="EC" id="6.3.4.19"/>
    </reaction>
</comment>
<keyword evidence="2 7" id="KW-0436">Ligase</keyword>
<dbReference type="InterPro" id="IPR015262">
    <property type="entry name" value="tRNA_Ile_lys_synt_subst-bd"/>
</dbReference>
<evidence type="ECO:0000256" key="2">
    <source>
        <dbReference type="ARBA" id="ARBA00022598"/>
    </source>
</evidence>
<evidence type="ECO:0000256" key="5">
    <source>
        <dbReference type="ARBA" id="ARBA00022840"/>
    </source>
</evidence>
<dbReference type="HAMAP" id="MF_01161">
    <property type="entry name" value="tRNA_Ile_lys_synt"/>
    <property type="match status" value="1"/>
</dbReference>
<comment type="similarity">
    <text evidence="7">Belongs to the tRNA(Ile)-lysidine synthase family.</text>
</comment>
<keyword evidence="5 7" id="KW-0067">ATP-binding</keyword>
<feature type="domain" description="tRNA(Ile)-lysidine/2-thiocytidine synthase N-terminal" evidence="9">
    <location>
        <begin position="46"/>
        <end position="243"/>
    </location>
</feature>
<gene>
    <name evidence="7" type="primary">tilS</name>
    <name evidence="11" type="ORF">SAMN04487966_11097</name>
</gene>
<sequence length="405" mass="42762">MGRADAGSVLSTPSGPDLWPPPTRWPQPLQRAVRAVQEMIRGQWSVLVGLSGGADSLALAVALAEVRRLEENARSGGCALPPGDMPPPLHTGALVVDHGLHPDSAEVARRAAECARRLGFQEVLVRRVHVPTGREPGAEAGPEAAARKARHEAFDQALQATGAQSILLAHTRDDLAEQVLLGLARGSGTRSLAGIPVRRGPILRPLLELTRQDTEQICRWAGLQWWEDPANADPAYLRSRVRTQILPALEDPETGLSPGLRGALARTAQIAAEDAEALDLWAEDELTRLTLPGGTPGELDGEGAGRRREGVTLDSLALDLEGLAALPTAVRLRVLLSAARACGARDLTRERAQAVDRLVAARSQGGGSAGPVQLPGGVVAHRERAAGYARLVLYAPGSATERAPS</sequence>